<dbReference type="AlphaFoldDB" id="A0A9P8AG14"/>
<evidence type="ECO:0000313" key="4">
    <source>
        <dbReference type="EMBL" id="KAG7191603.1"/>
    </source>
</evidence>
<gene>
    <name evidence="4" type="ORF">KQ657_002998</name>
</gene>
<dbReference type="Proteomes" id="UP000790833">
    <property type="component" value="Unassembled WGS sequence"/>
</dbReference>
<evidence type="ECO:0000313" key="5">
    <source>
        <dbReference type="Proteomes" id="UP000790833"/>
    </source>
</evidence>
<reference evidence="4" key="1">
    <citation type="submission" date="2021-03" db="EMBL/GenBank/DDBJ databases">
        <authorList>
            <person name="Palmer J.M."/>
        </authorList>
    </citation>
    <scope>NUCLEOTIDE SEQUENCE</scope>
    <source>
        <strain evidence="4">ARV_011</strain>
    </source>
</reference>
<dbReference type="GO" id="GO:0005737">
    <property type="term" value="C:cytoplasm"/>
    <property type="evidence" value="ECO:0007669"/>
    <property type="project" value="TreeGrafter"/>
</dbReference>
<dbReference type="InterPro" id="IPR049362">
    <property type="entry name" value="TTI1_rpt"/>
</dbReference>
<evidence type="ECO:0000259" key="3">
    <source>
        <dbReference type="Pfam" id="PF24181"/>
    </source>
</evidence>
<accession>A0A9P8AG14</accession>
<keyword evidence="5" id="KW-1185">Reference proteome</keyword>
<evidence type="ECO:0008006" key="6">
    <source>
        <dbReference type="Google" id="ProtNLM"/>
    </source>
</evidence>
<dbReference type="OrthoDB" id="6781668at2759"/>
<dbReference type="Pfam" id="PF24181">
    <property type="entry name" value="TPR_TTI1_C"/>
    <property type="match status" value="1"/>
</dbReference>
<dbReference type="Pfam" id="PF21547">
    <property type="entry name" value="TTI1"/>
    <property type="match status" value="1"/>
</dbReference>
<dbReference type="InterPro" id="IPR057567">
    <property type="entry name" value="TPR_TTI1_C"/>
</dbReference>
<dbReference type="InterPro" id="IPR052587">
    <property type="entry name" value="TELO2-interacting_protein_1"/>
</dbReference>
<evidence type="ECO:0000256" key="1">
    <source>
        <dbReference type="SAM" id="MobiDB-lite"/>
    </source>
</evidence>
<evidence type="ECO:0000259" key="2">
    <source>
        <dbReference type="Pfam" id="PF24173"/>
    </source>
</evidence>
<sequence>MDRQRELSLELFTRVKPLCVELSKETLGPGTINLDHTGRLLQKLSNELKVHYDEYNQKGYLLSDKLADYIFMPLSGLLKRDSLVKGDSNTTKGDGDNDDGDSVAIIGLILFIIGFLLDHCWRYSPDNDTSSLQDQLFPLVLYLVEQKQKRPVDFDFTVNGVYCVGTLLDILPGDYFTTGNQKRLALLGNTISYLLDTLTNLTSPVTQEELQLVEDILKIVQRLFAWKLNADQLSMVLPGTVSKLVNFVIDSKSVHFTVIISIIKVLKELIVKVFTITNIQVDIERKPESLNDLWNTYVKKEDTTASESASDSFLITHIVSNEGPRTDKWLRATSQQLKLTLVAFFKHLIMSSTNKRRLETKPQVVEEIISFIESIVANCFLSLFNEIYPLLIDIASLTLDTTHFANEQQERSRYREYSELFIQPQNWQYNQVIFDLLELKLKDMISSKLSSVLLLADDDRVKGFFIGLKFQLFLFQTVNKTLLELSSESVVTEMVCDIVQLLQLNVVECVATAATPTIQSKDLLQSLNSSAASSSSNKLDNIELPSYVNANKLVKVDTKKNLKQMSKLEYVSNLMILSKQWENDDMLSLKEDGKLDVNKIFDKWFSVSTENNIESFLRFVSSMIGDVKSLDLLESLGEPQYDTMNNTVSLWIANTFLSSLPDNSSNYMVDDFLYFDDDEDEIEVKQPVSTAQPDDHRLNFSYFVMYRSQELIDKVSDLIRMPESVGWSGAGSEYHKLEMSYATAISSIGILSKQIPHEDFQTDFLINYLYPLLEALTFQQNPLIQTHAASSVAQIINTHYEGSFRKMIEANQNYIIDAINLRLTVTSELAPSLPGILLIMMKICGLQLFAKNQLVDVLSQMFVLIDNYHGYSFLVEGFFVVFHELVAQISGEYMKKQQTFQIQGSKKDENSSRYKPWGMTTINQLVQLLDDSQKLVDPFEQDVDLDKEYFKRKPDTPFDEQVADSDDEIDSDDENDQGEASDSNEWSCSIPKNIYMTIQRIFTYGLRLLNHESTSLKVQILKTLSECYPILCENYSLVLPIIADYWSNLLVLIAGSTTLSEFQENQWEQVSYETVMLIIPALEFVIHIINHDKHEGFLSGRFLESWSFISSHSPVFKKEKSKIGKPNQSTAVTSIQMDPRMRFLYRKRWTNC</sequence>
<dbReference type="RefSeq" id="XP_043047155.1">
    <property type="nucleotide sequence ID" value="XM_043193736.1"/>
</dbReference>
<organism evidence="4 5">
    <name type="scientific">Scheffersomyces spartinae</name>
    <dbReference type="NCBI Taxonomy" id="45513"/>
    <lineage>
        <taxon>Eukaryota</taxon>
        <taxon>Fungi</taxon>
        <taxon>Dikarya</taxon>
        <taxon>Ascomycota</taxon>
        <taxon>Saccharomycotina</taxon>
        <taxon>Pichiomycetes</taxon>
        <taxon>Debaryomycetaceae</taxon>
        <taxon>Scheffersomyces</taxon>
    </lineage>
</organism>
<feature type="region of interest" description="Disordered" evidence="1">
    <location>
        <begin position="955"/>
        <end position="985"/>
    </location>
</feature>
<comment type="caution">
    <text evidence="4">The sequence shown here is derived from an EMBL/GenBank/DDBJ whole genome shotgun (WGS) entry which is preliminary data.</text>
</comment>
<dbReference type="InterPro" id="IPR057566">
    <property type="entry name" value="TPR_TTI1_N"/>
</dbReference>
<proteinExistence type="predicted"/>
<dbReference type="PANTHER" id="PTHR18460">
    <property type="entry name" value="TEL2 INTERACTING PROTEIN 1 TTI1 FAMILY MEMBER"/>
    <property type="match status" value="1"/>
</dbReference>
<feature type="domain" description="TTI1 N-terminal TPR" evidence="2">
    <location>
        <begin position="12"/>
        <end position="394"/>
    </location>
</feature>
<name>A0A9P8AG14_9ASCO</name>
<protein>
    <recommendedName>
        <fullName evidence="6">TEL2-interacting protein 1</fullName>
    </recommendedName>
</protein>
<dbReference type="GeneID" id="66116372"/>
<feature type="domain" description="TTI1 C-terminal TPR" evidence="3">
    <location>
        <begin position="881"/>
        <end position="1050"/>
    </location>
</feature>
<dbReference type="EMBL" id="JAHMUF010000026">
    <property type="protein sequence ID" value="KAG7191603.1"/>
    <property type="molecule type" value="Genomic_DNA"/>
</dbReference>
<dbReference type="Pfam" id="PF24173">
    <property type="entry name" value="TPR_TTI1_N"/>
    <property type="match status" value="1"/>
</dbReference>
<feature type="compositionally biased region" description="Acidic residues" evidence="1">
    <location>
        <begin position="957"/>
        <end position="979"/>
    </location>
</feature>
<dbReference type="PANTHER" id="PTHR18460:SF3">
    <property type="entry name" value="TELO2-INTERACTING PROTEIN 1 HOMOLOG"/>
    <property type="match status" value="1"/>
</dbReference>